<dbReference type="AlphaFoldDB" id="A0A673TRP9"/>
<dbReference type="Ensembl" id="ENSSSUT00005016587.1">
    <property type="protein sequence ID" value="ENSSSUP00005014523.1"/>
    <property type="gene ID" value="ENSSSUG00005009309.1"/>
</dbReference>
<dbReference type="SUPFAM" id="SSF55770">
    <property type="entry name" value="Profilin (actin-binding protein)"/>
    <property type="match status" value="1"/>
</dbReference>
<protein>
    <submittedName>
        <fullName evidence="1">Uncharacterized protein</fullName>
    </submittedName>
</protein>
<reference evidence="1" key="2">
    <citation type="submission" date="2025-08" db="UniProtKB">
        <authorList>
            <consortium name="Ensembl"/>
        </authorList>
    </citation>
    <scope>IDENTIFICATION</scope>
</reference>
<keyword evidence="2" id="KW-1185">Reference proteome</keyword>
<dbReference type="Gene3D" id="3.30.450.30">
    <property type="entry name" value="Dynein light chain 2a, cytoplasmic"/>
    <property type="match status" value="1"/>
</dbReference>
<dbReference type="InterPro" id="IPR036140">
    <property type="entry name" value="PFN_sf"/>
</dbReference>
<evidence type="ECO:0000313" key="2">
    <source>
        <dbReference type="Proteomes" id="UP000472268"/>
    </source>
</evidence>
<reference evidence="1 2" key="1">
    <citation type="submission" date="2019-05" db="EMBL/GenBank/DDBJ databases">
        <title>A Chromosome-scale Meerkat (S. suricatta) Genome Assembly.</title>
        <authorList>
            <person name="Dudchenko O."/>
            <person name="Lieberman Aiden E."/>
            <person name="Tung J."/>
            <person name="Barreiro L.B."/>
            <person name="Clutton-Brock T.H."/>
        </authorList>
    </citation>
    <scope>NUCLEOTIDE SEQUENCE [LARGE SCALE GENOMIC DNA]</scope>
</reference>
<evidence type="ECO:0000313" key="1">
    <source>
        <dbReference type="Ensembl" id="ENSSSUP00005014523.1"/>
    </source>
</evidence>
<name>A0A673TRP9_SURSU</name>
<accession>A0A673TRP9</accession>
<dbReference type="PANTHER" id="PTHR13936:SF14">
    <property type="entry name" value="PROFILIN-1"/>
    <property type="match status" value="1"/>
</dbReference>
<organism evidence="1 2">
    <name type="scientific">Suricata suricatta</name>
    <name type="common">Meerkat</name>
    <dbReference type="NCBI Taxonomy" id="37032"/>
    <lineage>
        <taxon>Eukaryota</taxon>
        <taxon>Metazoa</taxon>
        <taxon>Chordata</taxon>
        <taxon>Craniata</taxon>
        <taxon>Vertebrata</taxon>
        <taxon>Euteleostomi</taxon>
        <taxon>Mammalia</taxon>
        <taxon>Eutheria</taxon>
        <taxon>Laurasiatheria</taxon>
        <taxon>Carnivora</taxon>
        <taxon>Feliformia</taxon>
        <taxon>Herpestidae</taxon>
        <taxon>Suricata</taxon>
    </lineage>
</organism>
<dbReference type="GO" id="GO:0030833">
    <property type="term" value="P:regulation of actin filament polymerization"/>
    <property type="evidence" value="ECO:0007669"/>
    <property type="project" value="TreeGrafter"/>
</dbReference>
<dbReference type="GO" id="GO:0032233">
    <property type="term" value="P:positive regulation of actin filament bundle assembly"/>
    <property type="evidence" value="ECO:0007669"/>
    <property type="project" value="TreeGrafter"/>
</dbReference>
<dbReference type="GO" id="GO:0003779">
    <property type="term" value="F:actin binding"/>
    <property type="evidence" value="ECO:0007669"/>
    <property type="project" value="TreeGrafter"/>
</dbReference>
<proteinExistence type="predicted"/>
<dbReference type="GO" id="GO:0005737">
    <property type="term" value="C:cytoplasm"/>
    <property type="evidence" value="ECO:0007669"/>
    <property type="project" value="TreeGrafter"/>
</dbReference>
<sequence length="60" mass="6515">GLGYLGAKCSFVWDSLLQHGEFTLDLLTKSTRAAPIFNITVSSTAKMLVLLMGKEDVRAV</sequence>
<dbReference type="Proteomes" id="UP000472268">
    <property type="component" value="Chromosome 1"/>
</dbReference>
<dbReference type="PANTHER" id="PTHR13936">
    <property type="entry name" value="PROFILIN"/>
    <property type="match status" value="1"/>
</dbReference>
<reference evidence="1" key="3">
    <citation type="submission" date="2025-09" db="UniProtKB">
        <authorList>
            <consortium name="Ensembl"/>
        </authorList>
    </citation>
    <scope>IDENTIFICATION</scope>
</reference>